<feature type="signal peptide" evidence="1">
    <location>
        <begin position="1"/>
        <end position="19"/>
    </location>
</feature>
<gene>
    <name evidence="2" type="ORF">ACFQ1O_02905</name>
</gene>
<comment type="caution">
    <text evidence="2">The sequence shown here is derived from an EMBL/GenBank/DDBJ whole genome shotgun (WGS) entry which is preliminary data.</text>
</comment>
<dbReference type="Proteomes" id="UP001596997">
    <property type="component" value="Unassembled WGS sequence"/>
</dbReference>
<proteinExistence type="predicted"/>
<dbReference type="EMBL" id="JBHTJM010000002">
    <property type="protein sequence ID" value="MFD0962948.1"/>
    <property type="molecule type" value="Genomic_DNA"/>
</dbReference>
<feature type="chain" id="PRO_5045182349" evidence="1">
    <location>
        <begin position="20"/>
        <end position="253"/>
    </location>
</feature>
<dbReference type="InterPro" id="IPR008969">
    <property type="entry name" value="CarboxyPept-like_regulatory"/>
</dbReference>
<name>A0ABW3HZJ8_9FLAO</name>
<evidence type="ECO:0000313" key="2">
    <source>
        <dbReference type="EMBL" id="MFD0962948.1"/>
    </source>
</evidence>
<keyword evidence="1" id="KW-0732">Signal</keyword>
<organism evidence="2 3">
    <name type="scientific">Pseudofulvibacter geojedonensis</name>
    <dbReference type="NCBI Taxonomy" id="1123758"/>
    <lineage>
        <taxon>Bacteria</taxon>
        <taxon>Pseudomonadati</taxon>
        <taxon>Bacteroidota</taxon>
        <taxon>Flavobacteriia</taxon>
        <taxon>Flavobacteriales</taxon>
        <taxon>Flavobacteriaceae</taxon>
        <taxon>Pseudofulvibacter</taxon>
    </lineage>
</organism>
<dbReference type="RefSeq" id="WP_377713124.1">
    <property type="nucleotide sequence ID" value="NZ_JBHTJM010000002.1"/>
</dbReference>
<reference evidence="3" key="1">
    <citation type="journal article" date="2019" name="Int. J. Syst. Evol. Microbiol.">
        <title>The Global Catalogue of Microorganisms (GCM) 10K type strain sequencing project: providing services to taxonomists for standard genome sequencing and annotation.</title>
        <authorList>
            <consortium name="The Broad Institute Genomics Platform"/>
            <consortium name="The Broad Institute Genome Sequencing Center for Infectious Disease"/>
            <person name="Wu L."/>
            <person name="Ma J."/>
        </authorList>
    </citation>
    <scope>NUCLEOTIDE SEQUENCE [LARGE SCALE GENOMIC DNA]</scope>
    <source>
        <strain evidence="3">CCUG 62114</strain>
    </source>
</reference>
<evidence type="ECO:0000313" key="3">
    <source>
        <dbReference type="Proteomes" id="UP001596997"/>
    </source>
</evidence>
<accession>A0ABW3HZJ8</accession>
<dbReference type="SUPFAM" id="SSF49464">
    <property type="entry name" value="Carboxypeptidase regulatory domain-like"/>
    <property type="match status" value="1"/>
</dbReference>
<dbReference type="Pfam" id="PF13715">
    <property type="entry name" value="CarbopepD_reg_2"/>
    <property type="match status" value="1"/>
</dbReference>
<keyword evidence="3" id="KW-1185">Reference proteome</keyword>
<sequence>MKHFLAFILVILVSTFSFAQDVKLLKGKVVNTAGFGLENVHVVNLNQVVGSITNKEGDFSIKAVANDTLHFSFLGYKSIKIKVTNDWINFGSSTIELTESAYALEEILILPHKLTGYLEIDSKYIPINKSYRYSISGLSKGYEAGKKGPGAINKVLGAIFNPADLLYNTFSKKGRQMRKLRDMKKDDEIRNLLINKFDRDLLTSFLQIDKGELEDVLTQCNYSKEFIKSANDLQILDAISGCYEEYKVLKRKK</sequence>
<protein>
    <submittedName>
        <fullName evidence="2">Carboxypeptidase-like regulatory domain-containing protein</fullName>
    </submittedName>
</protein>
<evidence type="ECO:0000256" key="1">
    <source>
        <dbReference type="SAM" id="SignalP"/>
    </source>
</evidence>